<dbReference type="EMBL" id="BK002895">
    <property type="protein sequence ID" value="DAA04400.1"/>
    <property type="molecule type" value="Genomic_DNA"/>
</dbReference>
<dbReference type="AlphaFoldDB" id="Q6IJ21"/>
<accession>Q6IJ21</accession>
<evidence type="ECO:0000313" key="2">
    <source>
        <dbReference type="EMBL" id="DAA04400.1"/>
    </source>
</evidence>
<organism evidence="2">
    <name type="scientific">Drosophila melanogaster</name>
    <name type="common">Fruit fly</name>
    <dbReference type="NCBI Taxonomy" id="7227"/>
    <lineage>
        <taxon>Eukaryota</taxon>
        <taxon>Metazoa</taxon>
        <taxon>Ecdysozoa</taxon>
        <taxon>Arthropoda</taxon>
        <taxon>Hexapoda</taxon>
        <taxon>Insecta</taxon>
        <taxon>Pterygota</taxon>
        <taxon>Neoptera</taxon>
        <taxon>Endopterygota</taxon>
        <taxon>Diptera</taxon>
        <taxon>Brachycera</taxon>
        <taxon>Muscomorpha</taxon>
        <taxon>Ephydroidea</taxon>
        <taxon>Drosophilidae</taxon>
        <taxon>Drosophila</taxon>
        <taxon>Sophophora</taxon>
    </lineage>
</organism>
<proteinExistence type="predicted"/>
<feature type="compositionally biased region" description="Polar residues" evidence="1">
    <location>
        <begin position="113"/>
        <end position="123"/>
    </location>
</feature>
<sequence>MRKAKQEQPKKEENEEEEMILKLQDIIYLLYDRPLMHNRLTGCVTVRIIVKATCWWRQLCGGEGSGDWNREQGASAKEQRAARSAEPAAEAESQDEDEGRRMMENGGRRRFNYPQSTSKQQRH</sequence>
<feature type="compositionally biased region" description="Basic and acidic residues" evidence="1">
    <location>
        <begin position="98"/>
        <end position="107"/>
    </location>
</feature>
<feature type="region of interest" description="Disordered" evidence="1">
    <location>
        <begin position="62"/>
        <end position="123"/>
    </location>
</feature>
<protein>
    <submittedName>
        <fullName evidence="2">HDC16125</fullName>
    </submittedName>
</protein>
<name>Q6IJ21_DROME</name>
<gene>
    <name evidence="2" type="ORF">HDC16125</name>
</gene>
<reference evidence="2" key="1">
    <citation type="journal article" date="2003" name="Genome Biol.">
        <title>An integrated gene annotation and transcriptional profiling approach towards the full gene content of the Drosophila genome.</title>
        <authorList>
            <person name="Hild M."/>
            <person name="Beckmann B."/>
            <person name="Haas S.A."/>
            <person name="Koch B."/>
            <person name="Solovyev V."/>
            <person name="Busold C."/>
            <person name="Fellenberg K."/>
            <person name="Boutros M."/>
            <person name="Vingron M."/>
            <person name="Sauer F."/>
            <person name="Hoheisel J.D."/>
            <person name="Paro R."/>
        </authorList>
    </citation>
    <scope>NUCLEOTIDE SEQUENCE</scope>
</reference>
<evidence type="ECO:0000256" key="1">
    <source>
        <dbReference type="SAM" id="MobiDB-lite"/>
    </source>
</evidence>